<dbReference type="NCBIfam" id="NF001591">
    <property type="entry name" value="PRK00393.1"/>
    <property type="match status" value="1"/>
</dbReference>
<comment type="caution">
    <text evidence="12">The sequence shown here is derived from an EMBL/GenBank/DDBJ whole genome shotgun (WGS) entry which is preliminary data.</text>
</comment>
<dbReference type="Pfam" id="PF00925">
    <property type="entry name" value="GTP_cyclohydro2"/>
    <property type="match status" value="1"/>
</dbReference>
<evidence type="ECO:0000256" key="5">
    <source>
        <dbReference type="ARBA" id="ARBA00022741"/>
    </source>
</evidence>
<dbReference type="Gene3D" id="3.40.50.10990">
    <property type="entry name" value="GTP cyclohydrolase II"/>
    <property type="match status" value="1"/>
</dbReference>
<comment type="function">
    <text evidence="10">Catalyzes the conversion of GTP to 2,5-diamino-6-ribosylamino-4(3H)-pyrimidinone 5'-phosphate (DARP), formate and pyrophosphate.</text>
</comment>
<evidence type="ECO:0000256" key="3">
    <source>
        <dbReference type="ARBA" id="ARBA00022619"/>
    </source>
</evidence>
<keyword evidence="4 10" id="KW-0479">Metal-binding</keyword>
<evidence type="ECO:0000256" key="7">
    <source>
        <dbReference type="ARBA" id="ARBA00022833"/>
    </source>
</evidence>
<evidence type="ECO:0000259" key="11">
    <source>
        <dbReference type="Pfam" id="PF00925"/>
    </source>
</evidence>
<dbReference type="GO" id="GO:0005829">
    <property type="term" value="C:cytosol"/>
    <property type="evidence" value="ECO:0007669"/>
    <property type="project" value="TreeGrafter"/>
</dbReference>
<comment type="similarity">
    <text evidence="10">Belongs to the GTP cyclohydrolase II family.</text>
</comment>
<comment type="pathway">
    <text evidence="1 10">Cofactor biosynthesis; riboflavin biosynthesis; 5-amino-6-(D-ribitylamino)uracil from GTP: step 1/4.</text>
</comment>
<keyword evidence="6 10" id="KW-0378">Hydrolase</keyword>
<keyword evidence="13" id="KW-1185">Reference proteome</keyword>
<feature type="binding site" evidence="10">
    <location>
        <position position="149"/>
    </location>
    <ligand>
        <name>GTP</name>
        <dbReference type="ChEBI" id="CHEBI:37565"/>
    </ligand>
</feature>
<dbReference type="AlphaFoldDB" id="A0A1Q6DVL3"/>
<feature type="binding site" evidence="10">
    <location>
        <position position="70"/>
    </location>
    <ligand>
        <name>GTP</name>
        <dbReference type="ChEBI" id="CHEBI:37565"/>
    </ligand>
</feature>
<feature type="domain" description="GTP cyclohydrolase II" evidence="11">
    <location>
        <begin position="8"/>
        <end position="170"/>
    </location>
</feature>
<dbReference type="InterPro" id="IPR032677">
    <property type="entry name" value="GTP_cyclohydro_II"/>
</dbReference>
<proteinExistence type="inferred from homology"/>
<dbReference type="InterPro" id="IPR000926">
    <property type="entry name" value="RibA"/>
</dbReference>
<feature type="binding site" evidence="10">
    <location>
        <position position="65"/>
    </location>
    <ligand>
        <name>Zn(2+)</name>
        <dbReference type="ChEBI" id="CHEBI:29105"/>
        <note>catalytic</note>
    </ligand>
</feature>
<evidence type="ECO:0000256" key="2">
    <source>
        <dbReference type="ARBA" id="ARBA00005520"/>
    </source>
</evidence>
<evidence type="ECO:0000313" key="13">
    <source>
        <dbReference type="Proteomes" id="UP000185744"/>
    </source>
</evidence>
<feature type="active site" description="Nucleophile" evidence="10">
    <location>
        <position position="128"/>
    </location>
</feature>
<reference evidence="12" key="1">
    <citation type="submission" date="2016-12" db="EMBL/GenBank/DDBJ databases">
        <title>Discovery of methanogenic haloarchaea.</title>
        <authorList>
            <person name="Sorokin D.Y."/>
            <person name="Makarova K.S."/>
            <person name="Abbas B."/>
            <person name="Ferrer M."/>
            <person name="Golyshin P.N."/>
        </authorList>
    </citation>
    <scope>NUCLEOTIDE SEQUENCE [LARGE SCALE GENOMIC DNA]</scope>
    <source>
        <strain evidence="12">HMET1</strain>
    </source>
</reference>
<feature type="active site" description="Proton acceptor" evidence="10">
    <location>
        <position position="126"/>
    </location>
</feature>
<comment type="cofactor">
    <cofactor evidence="10">
        <name>Zn(2+)</name>
        <dbReference type="ChEBI" id="CHEBI:29105"/>
    </cofactor>
    <text evidence="10">Binds 1 zinc ion per subunit.</text>
</comment>
<dbReference type="GO" id="GO:0008270">
    <property type="term" value="F:zinc ion binding"/>
    <property type="evidence" value="ECO:0007669"/>
    <property type="project" value="UniProtKB-UniRule"/>
</dbReference>
<sequence>MEKLSHDVSVRLPTEFGKFRLYLYTDKDGREHLALVMGDIEGREDVLTRVHSQCMTGDLFGSLRCDCHSQFELSKEIIAEEGEGILIYLRQEGRGIGLESKLKSYNLQDQGYDTVDANKALGFEADMRDYEVASLILKDLGVKSIRLLSNNPDKLDSLKENGIKVSDRIPIYPKITEENYDYIKTKEDKMDHLLNIDALSPFMNKIQKICSYFNKQIEKNNELRIAGFFVQGINGNIPSYSNLNKDKNLEAIYSRLISCYDAHIPDNNLNLYDSFTDKEEGPSKVVNNRDNGELSNLDEKTKIIEESKVKENKSVVDQLEKKDINSVLIQSKDVLNELMEKRSIDFFITFLIPKMFPKEVDKLSINKKDFKPRRARDIHSIKLGDNIIYYGCLGEHD</sequence>
<dbReference type="GO" id="GO:0008686">
    <property type="term" value="F:3,4-dihydroxy-2-butanone-4-phosphate synthase activity"/>
    <property type="evidence" value="ECO:0007669"/>
    <property type="project" value="TreeGrafter"/>
</dbReference>
<dbReference type="CDD" id="cd00641">
    <property type="entry name" value="GTP_cyclohydro2"/>
    <property type="match status" value="1"/>
</dbReference>
<dbReference type="GO" id="GO:0005525">
    <property type="term" value="F:GTP binding"/>
    <property type="evidence" value="ECO:0007669"/>
    <property type="project" value="UniProtKB-KW"/>
</dbReference>
<feature type="binding site" evidence="10">
    <location>
        <position position="114"/>
    </location>
    <ligand>
        <name>GTP</name>
        <dbReference type="ChEBI" id="CHEBI:37565"/>
    </ligand>
</feature>
<gene>
    <name evidence="10" type="primary">ribA</name>
    <name evidence="12" type="ORF">BTN85_0842</name>
</gene>
<dbReference type="EC" id="3.5.4.25" evidence="10"/>
<dbReference type="Proteomes" id="UP000185744">
    <property type="component" value="Unassembled WGS sequence"/>
</dbReference>
<accession>A0A1Q6DVL3</accession>
<dbReference type="InterPro" id="IPR036144">
    <property type="entry name" value="RibA-like_sf"/>
</dbReference>
<evidence type="ECO:0000256" key="6">
    <source>
        <dbReference type="ARBA" id="ARBA00022801"/>
    </source>
</evidence>
<keyword evidence="8 10" id="KW-0342">GTP-binding</keyword>
<dbReference type="STRING" id="1903181.BTN85_0842"/>
<dbReference type="PANTHER" id="PTHR21327">
    <property type="entry name" value="GTP CYCLOHYDROLASE II-RELATED"/>
    <property type="match status" value="1"/>
</dbReference>
<comment type="similarity">
    <text evidence="2">In the N-terminal section; belongs to the DHBP synthase family.</text>
</comment>
<dbReference type="HAMAP" id="MF_00179">
    <property type="entry name" value="RibA"/>
    <property type="match status" value="1"/>
</dbReference>
<evidence type="ECO:0000256" key="4">
    <source>
        <dbReference type="ARBA" id="ARBA00022723"/>
    </source>
</evidence>
<keyword evidence="7 10" id="KW-0862">Zinc</keyword>
<evidence type="ECO:0000256" key="10">
    <source>
        <dbReference type="HAMAP-Rule" id="MF_00179"/>
    </source>
</evidence>
<dbReference type="UniPathway" id="UPA00275">
    <property type="reaction ID" value="UER00400"/>
</dbReference>
<protein>
    <recommendedName>
        <fullName evidence="10">GTP cyclohydrolase-2</fullName>
        <ecNumber evidence="10">3.5.4.25</ecNumber>
    </recommendedName>
    <alternativeName>
        <fullName evidence="10">GTP cyclohydrolase II</fullName>
    </alternativeName>
</protein>
<dbReference type="SUPFAM" id="SSF142695">
    <property type="entry name" value="RibA-like"/>
    <property type="match status" value="1"/>
</dbReference>
<organism evidence="12 13">
    <name type="scientific">Methanohalarchaeum thermophilum</name>
    <dbReference type="NCBI Taxonomy" id="1903181"/>
    <lineage>
        <taxon>Archaea</taxon>
        <taxon>Methanobacteriati</taxon>
        <taxon>Methanobacteriota</taxon>
        <taxon>Methanonatronarchaeia</taxon>
        <taxon>Methanonatronarchaeales</taxon>
        <taxon>Methanonatronarchaeaceae</taxon>
        <taxon>Candidatus Methanohalarchaeum</taxon>
    </lineage>
</organism>
<feature type="binding site" evidence="10">
    <location>
        <position position="67"/>
    </location>
    <ligand>
        <name>Zn(2+)</name>
        <dbReference type="ChEBI" id="CHEBI:29105"/>
        <note>catalytic</note>
    </ligand>
</feature>
<keyword evidence="5 10" id="KW-0547">Nucleotide-binding</keyword>
<feature type="binding site" evidence="10">
    <location>
        <begin position="92"/>
        <end position="94"/>
    </location>
    <ligand>
        <name>GTP</name>
        <dbReference type="ChEBI" id="CHEBI:37565"/>
    </ligand>
</feature>
<evidence type="ECO:0000313" key="12">
    <source>
        <dbReference type="EMBL" id="OKY78352.1"/>
    </source>
</evidence>
<keyword evidence="3 10" id="KW-0686">Riboflavin biosynthesis</keyword>
<evidence type="ECO:0000256" key="1">
    <source>
        <dbReference type="ARBA" id="ARBA00004853"/>
    </source>
</evidence>
<comment type="catalytic activity">
    <reaction evidence="9 10">
        <text>GTP + 4 H2O = 2,5-diamino-6-hydroxy-4-(5-phosphoribosylamino)-pyrimidine + formate + 2 phosphate + 3 H(+)</text>
        <dbReference type="Rhea" id="RHEA:23704"/>
        <dbReference type="ChEBI" id="CHEBI:15377"/>
        <dbReference type="ChEBI" id="CHEBI:15378"/>
        <dbReference type="ChEBI" id="CHEBI:15740"/>
        <dbReference type="ChEBI" id="CHEBI:37565"/>
        <dbReference type="ChEBI" id="CHEBI:43474"/>
        <dbReference type="ChEBI" id="CHEBI:58614"/>
        <dbReference type="EC" id="3.5.4.25"/>
    </reaction>
</comment>
<dbReference type="InParanoid" id="A0A1Q6DVL3"/>
<dbReference type="NCBIfam" id="TIGR00505">
    <property type="entry name" value="ribA"/>
    <property type="match status" value="1"/>
</dbReference>
<evidence type="ECO:0000256" key="8">
    <source>
        <dbReference type="ARBA" id="ARBA00023134"/>
    </source>
</evidence>
<dbReference type="EMBL" id="MSDW01000001">
    <property type="protein sequence ID" value="OKY78352.1"/>
    <property type="molecule type" value="Genomic_DNA"/>
</dbReference>
<evidence type="ECO:0000256" key="9">
    <source>
        <dbReference type="ARBA" id="ARBA00049295"/>
    </source>
</evidence>
<dbReference type="PANTHER" id="PTHR21327:SF18">
    <property type="entry name" value="3,4-DIHYDROXY-2-BUTANONE 4-PHOSPHATE SYNTHASE"/>
    <property type="match status" value="1"/>
</dbReference>
<name>A0A1Q6DVL3_METT1</name>
<dbReference type="GO" id="GO:0003935">
    <property type="term" value="F:GTP cyclohydrolase II activity"/>
    <property type="evidence" value="ECO:0007669"/>
    <property type="project" value="UniProtKB-UniRule"/>
</dbReference>
<dbReference type="GO" id="GO:0009231">
    <property type="term" value="P:riboflavin biosynthetic process"/>
    <property type="evidence" value="ECO:0007669"/>
    <property type="project" value="UniProtKB-UniRule"/>
</dbReference>
<feature type="binding site" evidence="10">
    <location>
        <begin position="49"/>
        <end position="53"/>
    </location>
    <ligand>
        <name>GTP</name>
        <dbReference type="ChEBI" id="CHEBI:37565"/>
    </ligand>
</feature>
<dbReference type="FunFam" id="3.40.50.10990:FF:000001">
    <property type="entry name" value="Riboflavin biosynthesis protein RibBA"/>
    <property type="match status" value="1"/>
</dbReference>
<feature type="binding site" evidence="10">
    <location>
        <position position="54"/>
    </location>
    <ligand>
        <name>Zn(2+)</name>
        <dbReference type="ChEBI" id="CHEBI:29105"/>
        <note>catalytic</note>
    </ligand>
</feature>
<feature type="binding site" evidence="10">
    <location>
        <position position="154"/>
    </location>
    <ligand>
        <name>GTP</name>
        <dbReference type="ChEBI" id="CHEBI:37565"/>
    </ligand>
</feature>